<dbReference type="EMBL" id="CP030840">
    <property type="protein sequence ID" value="AXC14572.1"/>
    <property type="molecule type" value="Genomic_DNA"/>
</dbReference>
<evidence type="ECO:0000256" key="2">
    <source>
        <dbReference type="ARBA" id="ARBA00010100"/>
    </source>
</evidence>
<reference evidence="9 10" key="1">
    <citation type="journal article" date="2018" name="Front. Microbiol.">
        <title>Hydrolytic Capabilities as a Key to Environmental Success: Chitinolytic and Cellulolytic Acidobacteria From Acidic Sub-arctic Soils and Boreal Peatlands.</title>
        <authorList>
            <person name="Belova S.E."/>
            <person name="Ravin N.V."/>
            <person name="Pankratov T.A."/>
            <person name="Rakitin A.L."/>
            <person name="Ivanova A.A."/>
            <person name="Beletsky A.V."/>
            <person name="Mardanov A.V."/>
            <person name="Sinninghe Damste J.S."/>
            <person name="Dedysh S.N."/>
        </authorList>
    </citation>
    <scope>NUCLEOTIDE SEQUENCE [LARGE SCALE GENOMIC DNA]</scope>
    <source>
        <strain evidence="9 10">SBC82</strain>
    </source>
</reference>
<feature type="transmembrane region" description="Helical" evidence="8">
    <location>
        <begin position="370"/>
        <end position="391"/>
    </location>
</feature>
<feature type="transmembrane region" description="Helical" evidence="8">
    <location>
        <begin position="307"/>
        <end position="326"/>
    </location>
</feature>
<evidence type="ECO:0000256" key="7">
    <source>
        <dbReference type="ARBA" id="ARBA00023136"/>
    </source>
</evidence>
<feature type="transmembrane region" description="Helical" evidence="8">
    <location>
        <begin position="254"/>
        <end position="271"/>
    </location>
</feature>
<dbReference type="KEGG" id="abas:ACPOL_5322"/>
<feature type="transmembrane region" description="Helical" evidence="8">
    <location>
        <begin position="532"/>
        <end position="550"/>
    </location>
</feature>
<sequence>MNSSWQQTYTLLGQGLPLSAAIASVPIVTLLFLLGVKRKPAWLAALCALGITVVLAAAGYKMPPRLILSAAAYGAAFGLFPISWIVLWAIVLYQVTVASGRFEVIHSSLGSLTTDLRLQALLVAFAFGAFVEGATGFGTPVAVASAMLVGFGFNPFYAAAVCLLANTVPVAFGSIGIPVVTLAGITGLPLGPLSAAVGRLCAPLSMILPGYLIVTMVGWRRMQEVWPAVALAGGVFGVVQFLMSNYVSPQLTDIVSSLSAILALLVLLRFWRPRHLLEAGDPSAAAFVELRGSASYADRRKYRTGEVLSAWMPYALLVLFVLLWGFKPVQGLLNSVTINLPWPWLHNVVQRMPPVVAVPLHYAALYQVNWLSAAGTACMFAALVSVLLVRLSLRVFLRILRDVIRQLFLPTVTVACVLSLAFVMNYCGATATLGLAFAGSGALFPFFSPLLGWLGVFLTGSDTSANALFGNLQVMTASRLGFDPLLMAAANSAGGVMGKMISLQTIAVAAAATGMSVPDQARLFRFTLRHSILLTTMVGLEVLLYAYAFTRH</sequence>
<feature type="transmembrane region" description="Helical" evidence="8">
    <location>
        <begin position="12"/>
        <end position="34"/>
    </location>
</feature>
<evidence type="ECO:0000256" key="3">
    <source>
        <dbReference type="ARBA" id="ARBA00022448"/>
    </source>
</evidence>
<keyword evidence="7 8" id="KW-0472">Membrane</keyword>
<feature type="transmembrane region" description="Helical" evidence="8">
    <location>
        <begin position="225"/>
        <end position="242"/>
    </location>
</feature>
<dbReference type="PANTHER" id="PTHR30003">
    <property type="entry name" value="L-LACTATE PERMEASE"/>
    <property type="match status" value="1"/>
</dbReference>
<evidence type="ECO:0000256" key="8">
    <source>
        <dbReference type="RuleBase" id="RU365092"/>
    </source>
</evidence>
<keyword evidence="3 8" id="KW-0813">Transport</keyword>
<gene>
    <name evidence="9" type="ORF">ACPOL_5322</name>
</gene>
<dbReference type="GO" id="GO:0005886">
    <property type="term" value="C:plasma membrane"/>
    <property type="evidence" value="ECO:0007669"/>
    <property type="project" value="UniProtKB-SubCell"/>
</dbReference>
<dbReference type="InterPro" id="IPR003804">
    <property type="entry name" value="Lactate_perm"/>
</dbReference>
<feature type="transmembrane region" description="Helical" evidence="8">
    <location>
        <begin position="66"/>
        <end position="95"/>
    </location>
</feature>
<feature type="transmembrane region" description="Helical" evidence="8">
    <location>
        <begin position="116"/>
        <end position="135"/>
    </location>
</feature>
<dbReference type="GO" id="GO:0015295">
    <property type="term" value="F:solute:proton symporter activity"/>
    <property type="evidence" value="ECO:0007669"/>
    <property type="project" value="TreeGrafter"/>
</dbReference>
<protein>
    <recommendedName>
        <fullName evidence="8">L-lactate permease</fullName>
    </recommendedName>
</protein>
<feature type="transmembrane region" description="Helical" evidence="8">
    <location>
        <begin position="41"/>
        <end position="60"/>
    </location>
</feature>
<keyword evidence="4 8" id="KW-1003">Cell membrane</keyword>
<feature type="transmembrane region" description="Helical" evidence="8">
    <location>
        <begin position="403"/>
        <end position="423"/>
    </location>
</feature>
<dbReference type="AlphaFoldDB" id="A0A2Z5G5T7"/>
<organism evidence="9 10">
    <name type="scientific">Acidisarcina polymorpha</name>
    <dbReference type="NCBI Taxonomy" id="2211140"/>
    <lineage>
        <taxon>Bacteria</taxon>
        <taxon>Pseudomonadati</taxon>
        <taxon>Acidobacteriota</taxon>
        <taxon>Terriglobia</taxon>
        <taxon>Terriglobales</taxon>
        <taxon>Acidobacteriaceae</taxon>
        <taxon>Acidisarcina</taxon>
    </lineage>
</organism>
<keyword evidence="6 8" id="KW-1133">Transmembrane helix</keyword>
<evidence type="ECO:0000313" key="9">
    <source>
        <dbReference type="EMBL" id="AXC14572.1"/>
    </source>
</evidence>
<dbReference type="OrthoDB" id="9761056at2"/>
<evidence type="ECO:0000256" key="5">
    <source>
        <dbReference type="ARBA" id="ARBA00022692"/>
    </source>
</evidence>
<dbReference type="RefSeq" id="WP_114209324.1">
    <property type="nucleotide sequence ID" value="NZ_CP030840.1"/>
</dbReference>
<dbReference type="Pfam" id="PF02652">
    <property type="entry name" value="Lactate_perm"/>
    <property type="match status" value="1"/>
</dbReference>
<feature type="transmembrane region" description="Helical" evidence="8">
    <location>
        <begin position="196"/>
        <end position="218"/>
    </location>
</feature>
<dbReference type="NCBIfam" id="TIGR00795">
    <property type="entry name" value="lctP"/>
    <property type="match status" value="1"/>
</dbReference>
<comment type="subcellular location">
    <subcellularLocation>
        <location evidence="1 8">Cell membrane</location>
        <topology evidence="1 8">Multi-pass membrane protein</topology>
    </subcellularLocation>
</comment>
<evidence type="ECO:0000256" key="1">
    <source>
        <dbReference type="ARBA" id="ARBA00004651"/>
    </source>
</evidence>
<evidence type="ECO:0000256" key="6">
    <source>
        <dbReference type="ARBA" id="ARBA00022989"/>
    </source>
</evidence>
<evidence type="ECO:0000256" key="4">
    <source>
        <dbReference type="ARBA" id="ARBA00022475"/>
    </source>
</evidence>
<comment type="function">
    <text evidence="8">Uptake of L-lactate across the membrane. Can also transport D-lactate and glycolate.</text>
</comment>
<keyword evidence="5 8" id="KW-0812">Transmembrane</keyword>
<accession>A0A2Z5G5T7</accession>
<dbReference type="Proteomes" id="UP000253606">
    <property type="component" value="Chromosome"/>
</dbReference>
<feature type="transmembrane region" description="Helical" evidence="8">
    <location>
        <begin position="170"/>
        <end position="190"/>
    </location>
</feature>
<comment type="similarity">
    <text evidence="2 8">Belongs to the lactate permease family.</text>
</comment>
<feature type="transmembrane region" description="Helical" evidence="8">
    <location>
        <begin position="435"/>
        <end position="458"/>
    </location>
</feature>
<dbReference type="GO" id="GO:0015129">
    <property type="term" value="F:lactate transmembrane transporter activity"/>
    <property type="evidence" value="ECO:0007669"/>
    <property type="project" value="UniProtKB-UniRule"/>
</dbReference>
<keyword evidence="10" id="KW-1185">Reference proteome</keyword>
<dbReference type="PANTHER" id="PTHR30003:SF0">
    <property type="entry name" value="GLYCOLATE PERMEASE GLCA-RELATED"/>
    <property type="match status" value="1"/>
</dbReference>
<proteinExistence type="inferred from homology"/>
<name>A0A2Z5G5T7_9BACT</name>
<evidence type="ECO:0000313" key="10">
    <source>
        <dbReference type="Proteomes" id="UP000253606"/>
    </source>
</evidence>
<feature type="transmembrane region" description="Helical" evidence="8">
    <location>
        <begin position="141"/>
        <end position="163"/>
    </location>
</feature>